<name>A0A1H4F3R6_9GAMM</name>
<accession>A0A1H4F3R6</accession>
<dbReference type="STRING" id="71657.SAMN02982996_02918"/>
<protein>
    <submittedName>
        <fullName evidence="3">Type VI secretion system protein ImpK</fullName>
    </submittedName>
</protein>
<dbReference type="eggNOG" id="COG3455">
    <property type="taxonomic scope" value="Bacteria"/>
</dbReference>
<keyword evidence="4" id="KW-1185">Reference proteome</keyword>
<dbReference type="InterPro" id="IPR017732">
    <property type="entry name" value="T4/T6SS_DotU"/>
</dbReference>
<dbReference type="AlphaFoldDB" id="A0A1H4F3R6"/>
<evidence type="ECO:0000313" key="4">
    <source>
        <dbReference type="Proteomes" id="UP000187280"/>
    </source>
</evidence>
<dbReference type="NCBIfam" id="TIGR03349">
    <property type="entry name" value="IV_VI_DotU"/>
    <property type="match status" value="1"/>
</dbReference>
<feature type="transmembrane region" description="Helical" evidence="1">
    <location>
        <begin position="218"/>
        <end position="240"/>
    </location>
</feature>
<keyword evidence="1" id="KW-1133">Transmembrane helix</keyword>
<organism evidence="3 4">
    <name type="scientific">Lonsdalea quercina</name>
    <dbReference type="NCBI Taxonomy" id="71657"/>
    <lineage>
        <taxon>Bacteria</taxon>
        <taxon>Pseudomonadati</taxon>
        <taxon>Pseudomonadota</taxon>
        <taxon>Gammaproteobacteria</taxon>
        <taxon>Enterobacterales</taxon>
        <taxon>Pectobacteriaceae</taxon>
        <taxon>Lonsdalea</taxon>
    </lineage>
</organism>
<evidence type="ECO:0000256" key="1">
    <source>
        <dbReference type="SAM" id="Phobius"/>
    </source>
</evidence>
<dbReference type="PANTHER" id="PTHR38033">
    <property type="entry name" value="MEMBRANE PROTEIN-RELATED"/>
    <property type="match status" value="1"/>
</dbReference>
<dbReference type="PANTHER" id="PTHR38033:SF1">
    <property type="entry name" value="DOTU FAMILY TYPE IV_VI SECRETION SYSTEM PROTEIN"/>
    <property type="match status" value="1"/>
</dbReference>
<dbReference type="NCBIfam" id="NF038228">
    <property type="entry name" value="IcmH_DotU_IVB"/>
    <property type="match status" value="1"/>
</dbReference>
<dbReference type="Proteomes" id="UP000187280">
    <property type="component" value="Unassembled WGS sequence"/>
</dbReference>
<proteinExistence type="predicted"/>
<dbReference type="EMBL" id="FNQS01000011">
    <property type="protein sequence ID" value="SEA91986.1"/>
    <property type="molecule type" value="Genomic_DNA"/>
</dbReference>
<keyword evidence="1" id="KW-0812">Transmembrane</keyword>
<dbReference type="RefSeq" id="WP_026741962.1">
    <property type="nucleotide sequence ID" value="NZ_FNQS01000011.1"/>
</dbReference>
<dbReference type="GeneID" id="97765761"/>
<gene>
    <name evidence="3" type="ORF">SAMN02982996_02918</name>
</gene>
<feature type="domain" description="Type IV / VI secretion system DotU" evidence="2">
    <location>
        <begin position="39"/>
        <end position="240"/>
    </location>
</feature>
<dbReference type="Gene3D" id="1.25.40.590">
    <property type="entry name" value="Type IV / VI secretion system, DotU"/>
    <property type="match status" value="1"/>
</dbReference>
<keyword evidence="1" id="KW-0472">Membrane</keyword>
<dbReference type="Pfam" id="PF09850">
    <property type="entry name" value="DotU"/>
    <property type="match status" value="1"/>
</dbReference>
<reference evidence="3 4" key="1">
    <citation type="submission" date="2016-10" db="EMBL/GenBank/DDBJ databases">
        <authorList>
            <person name="de Groot N.N."/>
        </authorList>
    </citation>
    <scope>NUCLEOTIDE SEQUENCE [LARGE SCALE GENOMIC DNA]</scope>
    <source>
        <strain evidence="3 4">ATCC 29281</strain>
    </source>
</reference>
<evidence type="ECO:0000313" key="3">
    <source>
        <dbReference type="EMBL" id="SEA91986.1"/>
    </source>
</evidence>
<sequence length="258" mass="29979">MTIDVIRNELLGDLLYDHAQQLDMDSDYWFRLRGQSINPMIDAVTPLLGMVERVRHLTAYDQVPDLYQKVVSEIQAIEQELITHGYENGVILSFRYILCTYIDEAVMGREWGSQSVWSEHSLLTRFHNETWGGEKVFVLLGKLQTDPVHYRDILEFIYLCLCLGFEGRYRVMTQGRDEFEGIVRKLHNILHPESAETPSVFHLDLGQQSSGYRMRRQISLFTLFLCVSVVLAAIFGLYHYQLSNQTQDVLRQLGELLQ</sequence>
<dbReference type="InterPro" id="IPR038522">
    <property type="entry name" value="T4/T6SS_DotU_sf"/>
</dbReference>
<evidence type="ECO:0000259" key="2">
    <source>
        <dbReference type="Pfam" id="PF09850"/>
    </source>
</evidence>